<dbReference type="PANTHER" id="PTHR30595">
    <property type="entry name" value="GLPR-RELATED TRANSCRIPTIONAL REPRESSOR"/>
    <property type="match status" value="1"/>
</dbReference>
<dbReference type="Proteomes" id="UP000188181">
    <property type="component" value="Chromosome"/>
</dbReference>
<dbReference type="InterPro" id="IPR038475">
    <property type="entry name" value="RecG_C_sf"/>
</dbReference>
<keyword evidence="2" id="KW-1185">Reference proteome</keyword>
<dbReference type="STRING" id="1851148.SMSP2_02098"/>
<gene>
    <name evidence="1" type="ORF">SMSP2_02098</name>
</gene>
<organism evidence="1 2">
    <name type="scientific">Limihaloglobus sulfuriphilus</name>
    <dbReference type="NCBI Taxonomy" id="1851148"/>
    <lineage>
        <taxon>Bacteria</taxon>
        <taxon>Pseudomonadati</taxon>
        <taxon>Planctomycetota</taxon>
        <taxon>Phycisphaerae</taxon>
        <taxon>Sedimentisphaerales</taxon>
        <taxon>Sedimentisphaeraceae</taxon>
        <taxon>Limihaloglobus</taxon>
    </lineage>
</organism>
<dbReference type="KEGG" id="pbas:SMSP2_02098"/>
<dbReference type="PANTHER" id="PTHR30595:SF6">
    <property type="entry name" value="SCHLAFEN ALBA-2 DOMAIN-CONTAINING PROTEIN"/>
    <property type="match status" value="1"/>
</dbReference>
<proteinExistence type="predicted"/>
<reference evidence="2" key="1">
    <citation type="submission" date="2017-02" db="EMBL/GenBank/DDBJ databases">
        <title>Comparative genomics and description of representatives of a novel lineage of planctomycetes thriving in anoxic sediments.</title>
        <authorList>
            <person name="Spring S."/>
            <person name="Bunk B."/>
            <person name="Sproer C."/>
        </authorList>
    </citation>
    <scope>NUCLEOTIDE SEQUENCE [LARGE SCALE GENOMIC DNA]</scope>
    <source>
        <strain evidence="2">SM-Chi-D1</strain>
    </source>
</reference>
<dbReference type="RefSeq" id="WP_146683868.1">
    <property type="nucleotide sequence ID" value="NZ_CP019646.1"/>
</dbReference>
<name>A0A1Q2MGB5_9BACT</name>
<sequence>MQRLAPKLHFQFYKLKIEGQDIVILEIPSASKHPTSFQNEEWVRVGSYRKKIKDYPEKARELWRNLDKTPFESLIVLEKVDDARVLELLDYTGYFELLEIPVPDGNKAILEALVTDDVLTVCEAGGYNITNLGAILFAKDLNSFGNVKRKAIRVIQYKGENKLHTIREQVGGKGYASGFEGLIEYIMALLPTNEVIESGLRKEVPMYPELAVRELIANALIHQDFYVAGTGPTVEIYDRRIEITNPGEPLVETNRFLNSPPKSRNEKLASLMRRLGICEERGSGIDKVVYETELNQLPAPLFEVLDGFTQTVLFAHRDLKNIDKTSRQRACYFHACLKYEERDYMSNSSLRERFGIDAKNSAMVSRIIKDSLEAGLICLFDESVGAKAKRYIPAWARS</sequence>
<dbReference type="EMBL" id="CP019646">
    <property type="protein sequence ID" value="AQQ71720.1"/>
    <property type="molecule type" value="Genomic_DNA"/>
</dbReference>
<evidence type="ECO:0000313" key="1">
    <source>
        <dbReference type="EMBL" id="AQQ71720.1"/>
    </source>
</evidence>
<dbReference type="Gene3D" id="3.30.565.60">
    <property type="match status" value="1"/>
</dbReference>
<protein>
    <submittedName>
        <fullName evidence="1">Uncharacterized protein</fullName>
    </submittedName>
</protein>
<evidence type="ECO:0000313" key="2">
    <source>
        <dbReference type="Proteomes" id="UP000188181"/>
    </source>
</evidence>
<dbReference type="Pfam" id="PF13749">
    <property type="entry name" value="HATPase_c_4"/>
    <property type="match status" value="1"/>
</dbReference>
<accession>A0A1Q2MGB5</accession>
<dbReference type="AlphaFoldDB" id="A0A1Q2MGB5"/>
<dbReference type="OrthoDB" id="258364at2"/>